<dbReference type="InterPro" id="IPR051690">
    <property type="entry name" value="PseI-like"/>
</dbReference>
<dbReference type="Gene3D" id="3.20.20.70">
    <property type="entry name" value="Aldolase class I"/>
    <property type="match status" value="1"/>
</dbReference>
<organism evidence="2 3">
    <name type="scientific">Salmonirosea aquatica</name>
    <dbReference type="NCBI Taxonomy" id="2654236"/>
    <lineage>
        <taxon>Bacteria</taxon>
        <taxon>Pseudomonadati</taxon>
        <taxon>Bacteroidota</taxon>
        <taxon>Cytophagia</taxon>
        <taxon>Cytophagales</taxon>
        <taxon>Spirosomataceae</taxon>
        <taxon>Salmonirosea</taxon>
    </lineage>
</organism>
<protein>
    <submittedName>
        <fullName evidence="2">Pseudaminic acid synthase</fullName>
        <ecNumber evidence="2">2.5.1.97</ecNumber>
    </submittedName>
</protein>
<proteinExistence type="predicted"/>
<keyword evidence="2" id="KW-0808">Transferase</keyword>
<name>A0A7C9BEB1_9BACT</name>
<dbReference type="EC" id="2.5.1.97" evidence="2"/>
<dbReference type="SUPFAM" id="SSF51269">
    <property type="entry name" value="AFP III-like domain"/>
    <property type="match status" value="1"/>
</dbReference>
<dbReference type="PANTHER" id="PTHR42966:SF2">
    <property type="entry name" value="PSEUDAMINIC ACID SYNTHASE"/>
    <property type="match status" value="1"/>
</dbReference>
<gene>
    <name evidence="2" type="primary">pseI</name>
    <name evidence="2" type="ORF">GBK04_19190</name>
</gene>
<dbReference type="InterPro" id="IPR020030">
    <property type="entry name" value="Pseudaminic_synth_PseI"/>
</dbReference>
<evidence type="ECO:0000259" key="1">
    <source>
        <dbReference type="PROSITE" id="PS50844"/>
    </source>
</evidence>
<dbReference type="Pfam" id="PF08666">
    <property type="entry name" value="SAF"/>
    <property type="match status" value="1"/>
</dbReference>
<dbReference type="InterPro" id="IPR036732">
    <property type="entry name" value="AFP_Neu5c_C_sf"/>
</dbReference>
<keyword evidence="3" id="KW-1185">Reference proteome</keyword>
<dbReference type="Pfam" id="PF03102">
    <property type="entry name" value="NeuB"/>
    <property type="match status" value="1"/>
</dbReference>
<dbReference type="CDD" id="cd11615">
    <property type="entry name" value="SAF_NeuB_like"/>
    <property type="match status" value="1"/>
</dbReference>
<sequence length="345" mass="38155">MSLQININGRLLGKDTKPFVIAEMSGNHNQSLDRALEIVQAAARSGAHALKLQTYTADTMTVQGALTISDPNSLWYGRELYDLYKEAYTPWEWHKPIFELATKLGLVCFSSPFDETAVDFLEELNVPFYKIASFENTHHPLLKKVARTGKPVIMSTGVSSIADIVESVQVLRENGCKELVLLKCTSSYPSTPENTNLYTIPVLQEIFPDCLIGLSDHTMGVGAAVAAVALGARVVEKHFTLSRAEGGVDSAFSLEPSELKMLVEETERAFLSLGGVQLNVQEAEKKSLLFKRSIYVVENIEEGEVFTEKNIRVIRPGDGMHPKYYEGLVGTHTKEAYKKGTPLKL</sequence>
<feature type="domain" description="AFP-like" evidence="1">
    <location>
        <begin position="293"/>
        <end position="345"/>
    </location>
</feature>
<dbReference type="GO" id="GO:0016051">
    <property type="term" value="P:carbohydrate biosynthetic process"/>
    <property type="evidence" value="ECO:0007669"/>
    <property type="project" value="InterPro"/>
</dbReference>
<dbReference type="RefSeq" id="WP_152762450.1">
    <property type="nucleotide sequence ID" value="NZ_WHLY01000002.1"/>
</dbReference>
<dbReference type="SUPFAM" id="SSF51569">
    <property type="entry name" value="Aldolase"/>
    <property type="match status" value="1"/>
</dbReference>
<dbReference type="PANTHER" id="PTHR42966">
    <property type="entry name" value="N-ACETYLNEURAMINATE SYNTHASE"/>
    <property type="match status" value="1"/>
</dbReference>
<dbReference type="Proteomes" id="UP000479293">
    <property type="component" value="Unassembled WGS sequence"/>
</dbReference>
<accession>A0A7C9BEB1</accession>
<dbReference type="InterPro" id="IPR006190">
    <property type="entry name" value="SAF_AFP_Neu5Ac"/>
</dbReference>
<dbReference type="GO" id="GO:0047444">
    <property type="term" value="F:N-acylneuraminate-9-phosphate synthase activity"/>
    <property type="evidence" value="ECO:0007669"/>
    <property type="project" value="TreeGrafter"/>
</dbReference>
<dbReference type="EMBL" id="WHLY01000002">
    <property type="protein sequence ID" value="MPR35418.1"/>
    <property type="molecule type" value="Genomic_DNA"/>
</dbReference>
<dbReference type="PROSITE" id="PS50844">
    <property type="entry name" value="AFP_LIKE"/>
    <property type="match status" value="1"/>
</dbReference>
<reference evidence="2 3" key="1">
    <citation type="submission" date="2019-10" db="EMBL/GenBank/DDBJ databases">
        <title>Draft Genome Sequence of Cytophagaceae sp. SJW1-29.</title>
        <authorList>
            <person name="Choi A."/>
        </authorList>
    </citation>
    <scope>NUCLEOTIDE SEQUENCE [LARGE SCALE GENOMIC DNA]</scope>
    <source>
        <strain evidence="2 3">SJW1-29</strain>
    </source>
</reference>
<comment type="caution">
    <text evidence="2">The sequence shown here is derived from an EMBL/GenBank/DDBJ whole genome shotgun (WGS) entry which is preliminary data.</text>
</comment>
<dbReference type="NCBIfam" id="TIGR03586">
    <property type="entry name" value="PseI"/>
    <property type="match status" value="1"/>
</dbReference>
<dbReference type="Gene3D" id="3.90.1210.10">
    <property type="entry name" value="Antifreeze-like/N-acetylneuraminic acid synthase C-terminal domain"/>
    <property type="match status" value="1"/>
</dbReference>
<evidence type="ECO:0000313" key="3">
    <source>
        <dbReference type="Proteomes" id="UP000479293"/>
    </source>
</evidence>
<dbReference type="InterPro" id="IPR057736">
    <property type="entry name" value="SAF_PseI/NeuA/NeuB"/>
</dbReference>
<dbReference type="InterPro" id="IPR013974">
    <property type="entry name" value="SAF"/>
</dbReference>
<dbReference type="InterPro" id="IPR013132">
    <property type="entry name" value="PseI/NeuA/B-like_N"/>
</dbReference>
<dbReference type="InterPro" id="IPR013785">
    <property type="entry name" value="Aldolase_TIM"/>
</dbReference>
<dbReference type="AlphaFoldDB" id="A0A7C9BEB1"/>
<evidence type="ECO:0000313" key="2">
    <source>
        <dbReference type="EMBL" id="MPR35418.1"/>
    </source>
</evidence>